<dbReference type="Pfam" id="PF26434">
    <property type="entry name" value="YAG7_C"/>
    <property type="match status" value="1"/>
</dbReference>
<proteinExistence type="predicted"/>
<accession>A0A6A6PF50</accession>
<feature type="region of interest" description="Disordered" evidence="2">
    <location>
        <begin position="353"/>
        <end position="517"/>
    </location>
</feature>
<feature type="domain" description="YAG7-like dimerisation" evidence="3">
    <location>
        <begin position="195"/>
        <end position="277"/>
    </location>
</feature>
<feature type="compositionally biased region" description="Basic and acidic residues" evidence="2">
    <location>
        <begin position="369"/>
        <end position="379"/>
    </location>
</feature>
<feature type="compositionally biased region" description="Low complexity" evidence="2">
    <location>
        <begin position="426"/>
        <end position="448"/>
    </location>
</feature>
<feature type="compositionally biased region" description="Gly residues" evidence="2">
    <location>
        <begin position="496"/>
        <end position="517"/>
    </location>
</feature>
<gene>
    <name evidence="4" type="ORF">BDY21DRAFT_13353</name>
</gene>
<organism evidence="4 5">
    <name type="scientific">Lineolata rhizophorae</name>
    <dbReference type="NCBI Taxonomy" id="578093"/>
    <lineage>
        <taxon>Eukaryota</taxon>
        <taxon>Fungi</taxon>
        <taxon>Dikarya</taxon>
        <taxon>Ascomycota</taxon>
        <taxon>Pezizomycotina</taxon>
        <taxon>Dothideomycetes</taxon>
        <taxon>Dothideomycetes incertae sedis</taxon>
        <taxon>Lineolatales</taxon>
        <taxon>Lineolataceae</taxon>
        <taxon>Lineolata</taxon>
    </lineage>
</organism>
<dbReference type="OrthoDB" id="5399559at2759"/>
<name>A0A6A6PF50_9PEZI</name>
<keyword evidence="1" id="KW-0175">Coiled coil</keyword>
<keyword evidence="5" id="KW-1185">Reference proteome</keyword>
<sequence length="517" mass="54555">MATTAPVSNTNPPAPTESKSARKKKAKADAAVAAPTTPKTDQDAGSEAKANGHDPSSGDSPIIKELQKNIRNVNKKLVRTSRSRTTLLACSLACQTQNATQKVDSIVAENPDKTLDELVASRKINNDQKAQILKKPGLQQQLAQLEEQLAQFKKLEAEFEKKLAVEKELLHKAHREELGNLKETVKAEAAIESAKNFKERLLVLSRFLRAAAARRQREDDESEETRAFEGALLQVYGGDMNAVAAAEKLIDGAMDNVPSTESAMLNVTYAQVKTAALEDAPPFSAEEAWVEEVAEAQPHPPEEITDPDKTASFADVEKASVSADVPTTDPTTAHAGLTEIETSVAATNGTAAAAENLSPPPPTSTADEAANKAGEENWDTKGPGSADDPLAESFEMVPRDPAETETPHAPAPSTSVQSWADDSEVPAKAPAQVAAGPVAPTAPAQPTANGSDGFHEVHHARGGRGRGDFRGGYRGRGGPRGDFRGRGRGDYRGRGRGGGFRGGRGGGPREGNGAGPQ</sequence>
<evidence type="ECO:0000256" key="1">
    <source>
        <dbReference type="SAM" id="Coils"/>
    </source>
</evidence>
<evidence type="ECO:0000259" key="3">
    <source>
        <dbReference type="Pfam" id="PF26434"/>
    </source>
</evidence>
<feature type="compositionally biased region" description="Basic and acidic residues" evidence="2">
    <location>
        <begin position="453"/>
        <end position="471"/>
    </location>
</feature>
<dbReference type="InterPro" id="IPR058602">
    <property type="entry name" value="YAG7_dimerisation_dom"/>
</dbReference>
<feature type="coiled-coil region" evidence="1">
    <location>
        <begin position="135"/>
        <end position="165"/>
    </location>
</feature>
<dbReference type="EMBL" id="MU001670">
    <property type="protein sequence ID" value="KAF2462387.1"/>
    <property type="molecule type" value="Genomic_DNA"/>
</dbReference>
<feature type="compositionally biased region" description="Basic and acidic residues" evidence="2">
    <location>
        <begin position="397"/>
        <end position="406"/>
    </location>
</feature>
<reference evidence="4" key="1">
    <citation type="journal article" date="2020" name="Stud. Mycol.">
        <title>101 Dothideomycetes genomes: a test case for predicting lifestyles and emergence of pathogens.</title>
        <authorList>
            <person name="Haridas S."/>
            <person name="Albert R."/>
            <person name="Binder M."/>
            <person name="Bloem J."/>
            <person name="Labutti K."/>
            <person name="Salamov A."/>
            <person name="Andreopoulos B."/>
            <person name="Baker S."/>
            <person name="Barry K."/>
            <person name="Bills G."/>
            <person name="Bluhm B."/>
            <person name="Cannon C."/>
            <person name="Castanera R."/>
            <person name="Culley D."/>
            <person name="Daum C."/>
            <person name="Ezra D."/>
            <person name="Gonzalez J."/>
            <person name="Henrissat B."/>
            <person name="Kuo A."/>
            <person name="Liang C."/>
            <person name="Lipzen A."/>
            <person name="Lutzoni F."/>
            <person name="Magnuson J."/>
            <person name="Mondo S."/>
            <person name="Nolan M."/>
            <person name="Ohm R."/>
            <person name="Pangilinan J."/>
            <person name="Park H.-J."/>
            <person name="Ramirez L."/>
            <person name="Alfaro M."/>
            <person name="Sun H."/>
            <person name="Tritt A."/>
            <person name="Yoshinaga Y."/>
            <person name="Zwiers L.-H."/>
            <person name="Turgeon B."/>
            <person name="Goodwin S."/>
            <person name="Spatafora J."/>
            <person name="Crous P."/>
            <person name="Grigoriev I."/>
        </authorList>
    </citation>
    <scope>NUCLEOTIDE SEQUENCE</scope>
    <source>
        <strain evidence="4">ATCC 16933</strain>
    </source>
</reference>
<feature type="compositionally biased region" description="Basic and acidic residues" evidence="2">
    <location>
        <begin position="479"/>
        <end position="493"/>
    </location>
</feature>
<evidence type="ECO:0000313" key="4">
    <source>
        <dbReference type="EMBL" id="KAF2462387.1"/>
    </source>
</evidence>
<dbReference type="AlphaFoldDB" id="A0A6A6PF50"/>
<dbReference type="Proteomes" id="UP000799766">
    <property type="component" value="Unassembled WGS sequence"/>
</dbReference>
<feature type="compositionally biased region" description="Polar residues" evidence="2">
    <location>
        <begin position="1"/>
        <end position="11"/>
    </location>
</feature>
<feature type="region of interest" description="Disordered" evidence="2">
    <location>
        <begin position="1"/>
        <end position="63"/>
    </location>
</feature>
<evidence type="ECO:0000313" key="5">
    <source>
        <dbReference type="Proteomes" id="UP000799766"/>
    </source>
</evidence>
<protein>
    <recommendedName>
        <fullName evidence="3">YAG7-like dimerisation domain-containing protein</fullName>
    </recommendedName>
</protein>
<evidence type="ECO:0000256" key="2">
    <source>
        <dbReference type="SAM" id="MobiDB-lite"/>
    </source>
</evidence>